<dbReference type="AlphaFoldDB" id="A0A848CL80"/>
<gene>
    <name evidence="1" type="ORF">HF855_09210</name>
</gene>
<dbReference type="Pfam" id="PF05402">
    <property type="entry name" value="PqqD"/>
    <property type="match status" value="1"/>
</dbReference>
<organism evidence="1 2">
    <name type="scientific">Dorea formicigenerans</name>
    <dbReference type="NCBI Taxonomy" id="39486"/>
    <lineage>
        <taxon>Bacteria</taxon>
        <taxon>Bacillati</taxon>
        <taxon>Bacillota</taxon>
        <taxon>Clostridia</taxon>
        <taxon>Lachnospirales</taxon>
        <taxon>Lachnospiraceae</taxon>
        <taxon>Dorea</taxon>
    </lineage>
</organism>
<dbReference type="RefSeq" id="WP_168933808.1">
    <property type="nucleotide sequence ID" value="NZ_JABAFX010000021.1"/>
</dbReference>
<protein>
    <submittedName>
        <fullName evidence="1">PqqD family protein</fullName>
    </submittedName>
</protein>
<dbReference type="InterPro" id="IPR008792">
    <property type="entry name" value="PQQD"/>
</dbReference>
<dbReference type="EMBL" id="JABAFX010000021">
    <property type="protein sequence ID" value="NME57592.1"/>
    <property type="molecule type" value="Genomic_DNA"/>
</dbReference>
<accession>A0A848CL80</accession>
<evidence type="ECO:0000313" key="2">
    <source>
        <dbReference type="Proteomes" id="UP000580130"/>
    </source>
</evidence>
<evidence type="ECO:0000313" key="1">
    <source>
        <dbReference type="EMBL" id="NME57592.1"/>
    </source>
</evidence>
<dbReference type="Proteomes" id="UP000580130">
    <property type="component" value="Unassembled WGS sequence"/>
</dbReference>
<dbReference type="InterPro" id="IPR041881">
    <property type="entry name" value="PqqD_sf"/>
</dbReference>
<reference evidence="1 2" key="1">
    <citation type="submission" date="2020-04" db="EMBL/GenBank/DDBJ databases">
        <authorList>
            <person name="Hitch T.C.A."/>
            <person name="Wylensek D."/>
            <person name="Clavel T."/>
        </authorList>
    </citation>
    <scope>NUCLEOTIDE SEQUENCE [LARGE SCALE GENOMIC DNA]</scope>
    <source>
        <strain evidence="1 2">BSM-383-APC-5F</strain>
    </source>
</reference>
<dbReference type="Gene3D" id="1.10.10.1150">
    <property type="entry name" value="Coenzyme PQQ synthesis protein D (PqqD)"/>
    <property type="match status" value="1"/>
</dbReference>
<proteinExistence type="predicted"/>
<sequence length="136" mass="15629">MEKYVNTEYHFVRNSGGLSGKELAKLSDDELAEYLRQDSILQEKKKYRINPDFILREIAGEYTIIPTGGNNVFSNAVMAPNETAVFFWEAFQQPSTIQDVVVEAMQKYDATEEQIYNSISNFVKQSLEFKVLEEVV</sequence>
<name>A0A848CL80_9FIRM</name>
<comment type="caution">
    <text evidence="1">The sequence shown here is derived from an EMBL/GenBank/DDBJ whole genome shotgun (WGS) entry which is preliminary data.</text>
</comment>